<accession>A0A6B0SE40</accession>
<dbReference type="InterPro" id="IPR003591">
    <property type="entry name" value="Leu-rich_rpt_typical-subtyp"/>
</dbReference>
<dbReference type="InterPro" id="IPR032675">
    <property type="entry name" value="LRR_dom_sf"/>
</dbReference>
<evidence type="ECO:0000313" key="11">
    <source>
        <dbReference type="Proteomes" id="UP000322234"/>
    </source>
</evidence>
<feature type="compositionally biased region" description="Basic and acidic residues" evidence="8">
    <location>
        <begin position="17"/>
        <end position="34"/>
    </location>
</feature>
<organism evidence="10 11">
    <name type="scientific">Bos mutus</name>
    <name type="common">wild yak</name>
    <dbReference type="NCBI Taxonomy" id="72004"/>
    <lineage>
        <taxon>Eukaryota</taxon>
        <taxon>Metazoa</taxon>
        <taxon>Chordata</taxon>
        <taxon>Craniata</taxon>
        <taxon>Vertebrata</taxon>
        <taxon>Euteleostomi</taxon>
        <taxon>Mammalia</taxon>
        <taxon>Eutheria</taxon>
        <taxon>Laurasiatheria</taxon>
        <taxon>Artiodactyla</taxon>
        <taxon>Ruminantia</taxon>
        <taxon>Pecora</taxon>
        <taxon>Bovidae</taxon>
        <taxon>Bovinae</taxon>
        <taxon>Bos</taxon>
    </lineage>
</organism>
<dbReference type="FunFam" id="3.80.10.10:FF:000055">
    <property type="entry name" value="Protein phosphatase 1 regulatory subunit 7"/>
    <property type="match status" value="1"/>
</dbReference>
<comment type="similarity">
    <text evidence="5">Belongs to the SDS22 family.</text>
</comment>
<evidence type="ECO:0000256" key="5">
    <source>
        <dbReference type="ARBA" id="ARBA00023460"/>
    </source>
</evidence>
<dbReference type="EMBL" id="VBQZ03000229">
    <property type="protein sequence ID" value="MXQ98296.1"/>
    <property type="molecule type" value="Genomic_DNA"/>
</dbReference>
<evidence type="ECO:0000256" key="7">
    <source>
        <dbReference type="ARBA" id="ARBA00031020"/>
    </source>
</evidence>
<dbReference type="Pfam" id="PF12799">
    <property type="entry name" value="LRR_4"/>
    <property type="match status" value="3"/>
</dbReference>
<dbReference type="InterPro" id="IPR001611">
    <property type="entry name" value="Leu-rich_rpt"/>
</dbReference>
<dbReference type="PANTHER" id="PTHR45973:SF23">
    <property type="entry name" value="PROTEIN PHOSPHATASE 1 REGULATORY SUBUNIT 7"/>
    <property type="match status" value="1"/>
</dbReference>
<comment type="subcellular location">
    <subcellularLocation>
        <location evidence="1">Nucleus</location>
    </subcellularLocation>
</comment>
<keyword evidence="2" id="KW-0433">Leucine-rich repeat</keyword>
<dbReference type="PANTHER" id="PTHR45973">
    <property type="entry name" value="PROTEIN PHOSPHATASE 1 REGULATORY SUBUNIT SDS22-RELATED"/>
    <property type="match status" value="1"/>
</dbReference>
<comment type="caution">
    <text evidence="10">The sequence shown here is derived from an EMBL/GenBank/DDBJ whole genome shotgun (WGS) entry which is preliminary data.</text>
</comment>
<dbReference type="InterPro" id="IPR050576">
    <property type="entry name" value="Cilia_flagella_integrity"/>
</dbReference>
<dbReference type="PROSITE" id="PS51450">
    <property type="entry name" value="LRR"/>
    <property type="match status" value="9"/>
</dbReference>
<feature type="domain" description="U2A'/phosphoprotein 32 family A C-terminal" evidence="9">
    <location>
        <begin position="336"/>
        <end position="354"/>
    </location>
</feature>
<sequence length="763" mass="84922">MAAERGAGQQQSQEMMEVDRRVESEESGDDEGKKQNSGMVADLSAHSLKDGEERGGEDPEEGQELPVDMETISLDRDAEDVDLNHYRIGKIEGFEVLKKVKTLCLRQNLIKCIENLEGLQSLRELDLYDNQIRRIENLDALTELEVLDISFNLLRNIEGIDKLTRLKKLFLVNNKINKIENISSLHQLQMLELGSNRIRAIENIDTLTNLESLFLGKNKITKLQNLDALTNLTVLSMQSNRLTKIEGLQSLVNLRELYLSHNGIEVIEGLDNNNKLTMLDIASNRIKKIENVSHLTELQEFWMNDNLLDCWSDLDELKGARSLETVYLERNPLQRDPQYRRKIMLALPSVRQIDATFVRLSWSPWSAPPDVQDEDCVPPGRALLPCGGPASEAALAGDANRASNRLAGLLQRLGIQQPAEAVPNVPWSHTPAGSLLEILAKASLGHKRKSLFGIDWLPGAGVFSAASPERCWLLPAAVVGTRMSLVGCIMVSSDTPTLQPQGSCTRCPACGHGALCLVPITVYRALTAILVSGPDNSILAAWASRITSLTGSVVHLVFILMLSKIYVARAHVLTRRGSQRLLARVPALLPEEEGRGFPGGRQEPWEVDYQILPFEGLFDSAPWPPEGLTVTLIPAVLQFGFVTTFGAACLLAPLFALLSNWVEIHLDARQFIRRVAERALDMGIWFRMLEASRTWRASATYQAFGEDDGHYSRTYWTLGPSVRPSSRCSWCRGPQDAGPRCYPRAPPKVKRENYSAKQTLAES</sequence>
<keyword evidence="4" id="KW-0539">Nucleus</keyword>
<dbReference type="SMART" id="SM00446">
    <property type="entry name" value="LRRcap"/>
    <property type="match status" value="1"/>
</dbReference>
<dbReference type="Pfam" id="PF14580">
    <property type="entry name" value="LRR_9"/>
    <property type="match status" value="1"/>
</dbReference>
<dbReference type="InterPro" id="IPR025875">
    <property type="entry name" value="Leu-rich_rpt_4"/>
</dbReference>
<evidence type="ECO:0000256" key="3">
    <source>
        <dbReference type="ARBA" id="ARBA00022737"/>
    </source>
</evidence>
<dbReference type="InterPro" id="IPR003603">
    <property type="entry name" value="U2A'_phosphoprotein32A_C"/>
</dbReference>
<dbReference type="SMART" id="SM00369">
    <property type="entry name" value="LRR_TYP"/>
    <property type="match status" value="6"/>
</dbReference>
<feature type="compositionally biased region" description="Basic and acidic residues" evidence="8">
    <location>
        <begin position="47"/>
        <end position="57"/>
    </location>
</feature>
<dbReference type="Pfam" id="PF04547">
    <property type="entry name" value="Anoctamin"/>
    <property type="match status" value="1"/>
</dbReference>
<dbReference type="AlphaFoldDB" id="A0A6B0SE40"/>
<keyword evidence="11" id="KW-1185">Reference proteome</keyword>
<dbReference type="SMART" id="SM00365">
    <property type="entry name" value="LRR_SD22"/>
    <property type="match status" value="10"/>
</dbReference>
<dbReference type="SUPFAM" id="SSF52058">
    <property type="entry name" value="L domain-like"/>
    <property type="match status" value="1"/>
</dbReference>
<dbReference type="Gene3D" id="3.80.10.10">
    <property type="entry name" value="Ribonuclease Inhibitor"/>
    <property type="match status" value="2"/>
</dbReference>
<evidence type="ECO:0000313" key="10">
    <source>
        <dbReference type="EMBL" id="MXQ98296.1"/>
    </source>
</evidence>
<dbReference type="FunFam" id="3.80.10.10:FF:000127">
    <property type="entry name" value="protein phosphatase 1 regulatory subunit 7 isoform X2"/>
    <property type="match status" value="1"/>
</dbReference>
<evidence type="ECO:0000256" key="1">
    <source>
        <dbReference type="ARBA" id="ARBA00004123"/>
    </source>
</evidence>
<evidence type="ECO:0000256" key="2">
    <source>
        <dbReference type="ARBA" id="ARBA00022614"/>
    </source>
</evidence>
<proteinExistence type="inferred from homology"/>
<keyword evidence="3" id="KW-0677">Repeat</keyword>
<evidence type="ECO:0000256" key="8">
    <source>
        <dbReference type="SAM" id="MobiDB-lite"/>
    </source>
</evidence>
<dbReference type="GO" id="GO:0005634">
    <property type="term" value="C:nucleus"/>
    <property type="evidence" value="ECO:0007669"/>
    <property type="project" value="UniProtKB-SubCell"/>
</dbReference>
<evidence type="ECO:0000256" key="6">
    <source>
        <dbReference type="ARBA" id="ARBA00023476"/>
    </source>
</evidence>
<protein>
    <recommendedName>
        <fullName evidence="6">Protein phosphatase 1 regulatory subunit 7</fullName>
    </recommendedName>
    <alternativeName>
        <fullName evidence="7">Protein phosphatase 1 regulatory subunit 22</fullName>
    </alternativeName>
</protein>
<reference evidence="10" key="1">
    <citation type="submission" date="2019-10" db="EMBL/GenBank/DDBJ databases">
        <title>The sequence and de novo assembly of the wild yak genome.</title>
        <authorList>
            <person name="Liu Y."/>
        </authorList>
    </citation>
    <scope>NUCLEOTIDE SEQUENCE [LARGE SCALE GENOMIC DNA]</scope>
    <source>
        <strain evidence="10">WY2019</strain>
    </source>
</reference>
<name>A0A6B0SE40_9CETA</name>
<dbReference type="Proteomes" id="UP000322234">
    <property type="component" value="Unassembled WGS sequence"/>
</dbReference>
<evidence type="ECO:0000259" key="9">
    <source>
        <dbReference type="SMART" id="SM00446"/>
    </source>
</evidence>
<feature type="region of interest" description="Disordered" evidence="8">
    <location>
        <begin position="1"/>
        <end position="67"/>
    </location>
</feature>
<evidence type="ECO:0000256" key="4">
    <source>
        <dbReference type="ARBA" id="ARBA00023242"/>
    </source>
</evidence>
<dbReference type="InterPro" id="IPR049452">
    <property type="entry name" value="Anoctamin_TM"/>
</dbReference>
<gene>
    <name evidence="10" type="ORF">E5288_WYG018446</name>
</gene>